<protein>
    <submittedName>
        <fullName evidence="4">ATP phosphoribosyltransferase regulatory subunit</fullName>
    </submittedName>
</protein>
<feature type="domain" description="Aminoacyl-transfer RNA synthetases class-II family profile" evidence="3">
    <location>
        <begin position="26"/>
        <end position="335"/>
    </location>
</feature>
<dbReference type="PANTHER" id="PTHR43707:SF1">
    <property type="entry name" value="HISTIDINE--TRNA LIGASE, MITOCHONDRIAL-RELATED"/>
    <property type="match status" value="1"/>
</dbReference>
<dbReference type="GO" id="GO:0005737">
    <property type="term" value="C:cytoplasm"/>
    <property type="evidence" value="ECO:0007669"/>
    <property type="project" value="UniProtKB-SubCell"/>
</dbReference>
<dbReference type="PROSITE" id="PS50862">
    <property type="entry name" value="AA_TRNA_LIGASE_II"/>
    <property type="match status" value="1"/>
</dbReference>
<dbReference type="NCBIfam" id="TIGR00443">
    <property type="entry name" value="hisZ_biosyn_reg"/>
    <property type="match status" value="1"/>
</dbReference>
<evidence type="ECO:0000256" key="1">
    <source>
        <dbReference type="ARBA" id="ARBA00004496"/>
    </source>
</evidence>
<comment type="caution">
    <text evidence="4">The sequence shown here is derived from an EMBL/GenBank/DDBJ whole genome shotgun (WGS) entry which is preliminary data.</text>
</comment>
<dbReference type="CDD" id="cd00773">
    <property type="entry name" value="HisRS-like_core"/>
    <property type="match status" value="1"/>
</dbReference>
<keyword evidence="2" id="KW-0963">Cytoplasm</keyword>
<dbReference type="GO" id="GO:0016757">
    <property type="term" value="F:glycosyltransferase activity"/>
    <property type="evidence" value="ECO:0007669"/>
    <property type="project" value="UniProtKB-KW"/>
</dbReference>
<gene>
    <name evidence="4" type="primary">hisZ_11</name>
    <name evidence="4" type="ORF">SDC9_81510</name>
</gene>
<dbReference type="InterPro" id="IPR004517">
    <property type="entry name" value="HisZ"/>
</dbReference>
<dbReference type="GO" id="GO:0000105">
    <property type="term" value="P:L-histidine biosynthetic process"/>
    <property type="evidence" value="ECO:0007669"/>
    <property type="project" value="InterPro"/>
</dbReference>
<dbReference type="InterPro" id="IPR006195">
    <property type="entry name" value="aa-tRNA-synth_II"/>
</dbReference>
<sequence>MNNEAFVPKIPYGTRDLLPRDANRKRNIEASLSKLFASWGYDEVVTPTIEYLETLTVGNSSDLQHNMFKFFDKSNRILALRPDMTTPIARVAATRLRENTFPLKIFYLTNVFRYEEAQAGRQCEFYQAGVELLGRSEATADAEVIAIAIEAMLEAGLTNFQVSLGQVEFINGIMNEYQLSSAQRQAVKQALVKRDLVGLGEILTNSGLSPAARKLINQVPILHGRQDMLSQAYSMVTNETSRRALDNLGEIYELLKNYGVEKYVNFDLGIIRDFEYYTGMVFEGYTPGLGFPLCGGGRYDKMASSFGVDCPATGFALGIERIMLAMERQGIAMSPDSKDIYIGWSEGMLETAITEAKEQRRAGKIVELALMPQSQVEAASSQVSKSYGKLVYIGG</sequence>
<evidence type="ECO:0000256" key="2">
    <source>
        <dbReference type="ARBA" id="ARBA00022490"/>
    </source>
</evidence>
<dbReference type="InterPro" id="IPR041715">
    <property type="entry name" value="HisRS-like_core"/>
</dbReference>
<dbReference type="Gene3D" id="3.30.930.10">
    <property type="entry name" value="Bira Bifunctional Protein, Domain 2"/>
    <property type="match status" value="1"/>
</dbReference>
<dbReference type="HAMAP" id="MF_00125">
    <property type="entry name" value="HisZ"/>
    <property type="match status" value="1"/>
</dbReference>
<dbReference type="SUPFAM" id="SSF55681">
    <property type="entry name" value="Class II aaRS and biotin synthetases"/>
    <property type="match status" value="1"/>
</dbReference>
<dbReference type="AlphaFoldDB" id="A0A644Z223"/>
<proteinExistence type="inferred from homology"/>
<dbReference type="InterPro" id="IPR004516">
    <property type="entry name" value="HisRS/HisZ"/>
</dbReference>
<comment type="subcellular location">
    <subcellularLocation>
        <location evidence="1">Cytoplasm</location>
    </subcellularLocation>
</comment>
<dbReference type="EMBL" id="VSSQ01007121">
    <property type="protein sequence ID" value="MPM34920.1"/>
    <property type="molecule type" value="Genomic_DNA"/>
</dbReference>
<dbReference type="InterPro" id="IPR045864">
    <property type="entry name" value="aa-tRNA-synth_II/BPL/LPL"/>
</dbReference>
<reference evidence="4" key="1">
    <citation type="submission" date="2019-08" db="EMBL/GenBank/DDBJ databases">
        <authorList>
            <person name="Kucharzyk K."/>
            <person name="Murdoch R.W."/>
            <person name="Higgins S."/>
            <person name="Loffler F."/>
        </authorList>
    </citation>
    <scope>NUCLEOTIDE SEQUENCE</scope>
</reference>
<dbReference type="GO" id="GO:0006427">
    <property type="term" value="P:histidyl-tRNA aminoacylation"/>
    <property type="evidence" value="ECO:0007669"/>
    <property type="project" value="TreeGrafter"/>
</dbReference>
<evidence type="ECO:0000313" key="4">
    <source>
        <dbReference type="EMBL" id="MPM34920.1"/>
    </source>
</evidence>
<dbReference type="PANTHER" id="PTHR43707">
    <property type="entry name" value="HISTIDYL-TRNA SYNTHETASE"/>
    <property type="match status" value="1"/>
</dbReference>
<dbReference type="PIRSF" id="PIRSF001549">
    <property type="entry name" value="His-tRNA_synth"/>
    <property type="match status" value="1"/>
</dbReference>
<evidence type="ECO:0000259" key="3">
    <source>
        <dbReference type="PROSITE" id="PS50862"/>
    </source>
</evidence>
<keyword evidence="4" id="KW-0808">Transferase</keyword>
<name>A0A644Z223_9ZZZZ</name>
<organism evidence="4">
    <name type="scientific">bioreactor metagenome</name>
    <dbReference type="NCBI Taxonomy" id="1076179"/>
    <lineage>
        <taxon>unclassified sequences</taxon>
        <taxon>metagenomes</taxon>
        <taxon>ecological metagenomes</taxon>
    </lineage>
</organism>
<keyword evidence="4" id="KW-0328">Glycosyltransferase</keyword>
<dbReference type="Pfam" id="PF13393">
    <property type="entry name" value="tRNA-synt_His"/>
    <property type="match status" value="1"/>
</dbReference>
<dbReference type="GO" id="GO:0004821">
    <property type="term" value="F:histidine-tRNA ligase activity"/>
    <property type="evidence" value="ECO:0007669"/>
    <property type="project" value="TreeGrafter"/>
</dbReference>
<accession>A0A644Z223</accession>